<keyword evidence="7 8" id="KW-0460">Magnesium</keyword>
<evidence type="ECO:0000256" key="4">
    <source>
        <dbReference type="ARBA" id="ARBA00022741"/>
    </source>
</evidence>
<dbReference type="NCBIfam" id="TIGR01736">
    <property type="entry name" value="FGAM_synth_II"/>
    <property type="match status" value="1"/>
</dbReference>
<dbReference type="Pfam" id="PF00586">
    <property type="entry name" value="AIRS"/>
    <property type="match status" value="2"/>
</dbReference>
<dbReference type="GO" id="GO:0005737">
    <property type="term" value="C:cytoplasm"/>
    <property type="evidence" value="ECO:0007669"/>
    <property type="project" value="UniProtKB-SubCell"/>
</dbReference>
<evidence type="ECO:0000256" key="7">
    <source>
        <dbReference type="ARBA" id="ARBA00022842"/>
    </source>
</evidence>
<feature type="binding site" evidence="8">
    <location>
        <position position="92"/>
    </location>
    <ligand>
        <name>Mg(2+)</name>
        <dbReference type="ChEBI" id="CHEBI:18420"/>
        <label>1</label>
    </ligand>
</feature>
<gene>
    <name evidence="8 12" type="primary">purL</name>
    <name evidence="12" type="ORF">M9189_08950</name>
</gene>
<feature type="binding site" evidence="8">
    <location>
        <position position="536"/>
    </location>
    <ligand>
        <name>substrate</name>
    </ligand>
</feature>
<evidence type="ECO:0000259" key="9">
    <source>
        <dbReference type="Pfam" id="PF00586"/>
    </source>
</evidence>
<reference evidence="12" key="2">
    <citation type="submission" date="2022-06" db="EMBL/GenBank/DDBJ databases">
        <title>Xiashengella guii gen. nov. sp. nov., a bacterium isolated form anaerobic digestion tank.</title>
        <authorList>
            <person name="Huang H."/>
        </authorList>
    </citation>
    <scope>NUCLEOTIDE SEQUENCE</scope>
    <source>
        <strain evidence="12">Ai-910</strain>
    </source>
</reference>
<keyword evidence="13" id="KW-1185">Reference proteome</keyword>
<dbReference type="PANTHER" id="PTHR43555:SF1">
    <property type="entry name" value="PHOSPHORIBOSYLFORMYLGLYCINAMIDINE SYNTHASE SUBUNIT PURL"/>
    <property type="match status" value="1"/>
</dbReference>
<feature type="active site" description="Proton acceptor" evidence="8">
    <location>
        <position position="94"/>
    </location>
</feature>
<feature type="domain" description="PurM-like C-terminal" evidence="10">
    <location>
        <begin position="211"/>
        <end position="353"/>
    </location>
</feature>
<evidence type="ECO:0000256" key="6">
    <source>
        <dbReference type="ARBA" id="ARBA00022840"/>
    </source>
</evidence>
<evidence type="ECO:0000259" key="10">
    <source>
        <dbReference type="Pfam" id="PF02769"/>
    </source>
</evidence>
<dbReference type="Pfam" id="PF18072">
    <property type="entry name" value="FGAR-AT_linker"/>
    <property type="match status" value="1"/>
</dbReference>
<dbReference type="EC" id="6.3.5.3" evidence="8"/>
<evidence type="ECO:0000256" key="5">
    <source>
        <dbReference type="ARBA" id="ARBA00022755"/>
    </source>
</evidence>
<dbReference type="InterPro" id="IPR036921">
    <property type="entry name" value="PurM-like_N_sf"/>
</dbReference>
<keyword evidence="2 8" id="KW-0436">Ligase</keyword>
<feature type="binding site" evidence="8">
    <location>
        <position position="116"/>
    </location>
    <ligand>
        <name>Mg(2+)</name>
        <dbReference type="ChEBI" id="CHEBI:18420"/>
        <label>2</label>
    </ligand>
</feature>
<dbReference type="InterPro" id="IPR016188">
    <property type="entry name" value="PurM-like_N"/>
</dbReference>
<comment type="catalytic activity">
    <reaction evidence="8">
        <text>N(2)-formyl-N(1)-(5-phospho-beta-D-ribosyl)glycinamide + L-glutamine + ATP + H2O = 2-formamido-N(1)-(5-O-phospho-beta-D-ribosyl)acetamidine + L-glutamate + ADP + phosphate + H(+)</text>
        <dbReference type="Rhea" id="RHEA:17129"/>
        <dbReference type="ChEBI" id="CHEBI:15377"/>
        <dbReference type="ChEBI" id="CHEBI:15378"/>
        <dbReference type="ChEBI" id="CHEBI:29985"/>
        <dbReference type="ChEBI" id="CHEBI:30616"/>
        <dbReference type="ChEBI" id="CHEBI:43474"/>
        <dbReference type="ChEBI" id="CHEBI:58359"/>
        <dbReference type="ChEBI" id="CHEBI:147286"/>
        <dbReference type="ChEBI" id="CHEBI:147287"/>
        <dbReference type="ChEBI" id="CHEBI:456216"/>
        <dbReference type="EC" id="6.3.5.3"/>
    </reaction>
</comment>
<comment type="subunit">
    <text evidence="8">Monomer. Part of the FGAM synthase complex composed of 1 PurL, 1 PurQ and 2 PurS subunits.</text>
</comment>
<comment type="subcellular location">
    <subcellularLocation>
        <location evidence="8">Cytoplasm</location>
    </subcellularLocation>
</comment>
<feature type="binding site" evidence="8">
    <location>
        <position position="533"/>
    </location>
    <ligand>
        <name>ATP</name>
        <dbReference type="ChEBI" id="CHEBI:30616"/>
    </ligand>
</feature>
<evidence type="ECO:0000259" key="11">
    <source>
        <dbReference type="Pfam" id="PF18072"/>
    </source>
</evidence>
<dbReference type="SUPFAM" id="SSF55326">
    <property type="entry name" value="PurM N-terminal domain-like"/>
    <property type="match status" value="2"/>
</dbReference>
<feature type="binding site" evidence="8">
    <location>
        <position position="90"/>
    </location>
    <ligand>
        <name>ATP</name>
        <dbReference type="ChEBI" id="CHEBI:30616"/>
    </ligand>
</feature>
<dbReference type="KEGG" id="alkq:M9189_08950"/>
<dbReference type="Gene3D" id="3.30.1330.10">
    <property type="entry name" value="PurM-like, N-terminal domain"/>
    <property type="match status" value="2"/>
</dbReference>
<keyword evidence="6 8" id="KW-0067">ATP-binding</keyword>
<keyword evidence="3 8" id="KW-0479">Metal-binding</keyword>
<dbReference type="AlphaFoldDB" id="A0A9J6ZM89"/>
<dbReference type="GO" id="GO:0005524">
    <property type="term" value="F:ATP binding"/>
    <property type="evidence" value="ECO:0007669"/>
    <property type="project" value="UniProtKB-UniRule"/>
</dbReference>
<feature type="binding site" evidence="8">
    <location>
        <position position="115"/>
    </location>
    <ligand>
        <name>substrate</name>
    </ligand>
</feature>
<dbReference type="Proteomes" id="UP001056426">
    <property type="component" value="Chromosome"/>
</dbReference>
<feature type="domain" description="Phosphoribosylformylglycinamidine synthase linker" evidence="11">
    <location>
        <begin position="12"/>
        <end position="51"/>
    </location>
</feature>
<feature type="domain" description="PurM-like N-terminal" evidence="9">
    <location>
        <begin position="77"/>
        <end position="188"/>
    </location>
</feature>
<comment type="pathway">
    <text evidence="8">Purine metabolism; IMP biosynthesis via de novo pathway; 5-amino-1-(5-phospho-D-ribosyl)imidazole from N(2)-formyl-N(1)-(5-phospho-D-ribosyl)glycinamide: step 1/2.</text>
</comment>
<dbReference type="RefSeq" id="WP_250722487.1">
    <property type="nucleotide sequence ID" value="NZ_CP098400.1"/>
</dbReference>
<evidence type="ECO:0000313" key="13">
    <source>
        <dbReference type="Proteomes" id="UP001056426"/>
    </source>
</evidence>
<feature type="active site" evidence="8">
    <location>
        <position position="47"/>
    </location>
</feature>
<comment type="caution">
    <text evidence="8">Lacks conserved residue(s) required for the propagation of feature annotation.</text>
</comment>
<dbReference type="Gene3D" id="3.90.650.10">
    <property type="entry name" value="PurM-like C-terminal domain"/>
    <property type="match status" value="2"/>
</dbReference>
<sequence>MSKTETNIHHAEVFGMPSKEFDRVVEILDRNPNLLELEIFSILWSEHASYKHSLKWLKLLPRSGSNVVVEAGRDISGAVDIGDDEVCVFKLESHNHPCAVQPRLGASTGLRAVTRDVFAMGALPLAFLDSLRFGNDSRDTARWLFDEVIKGLSDFERRFDVPIVGGETFFCDTFNSSPIVNNMVIGVAKKDELVSAVARGKGNLIAVIGLATGSEGVDGDAFAADVITGHGTKQTTSDFMKTADVEKSLFRIIRKLIEEKLVIGIQPVGGQGIVGAITEMAARGNSGVTVTTKDVPRRDEGLSPRDILVSETWGRLLLCFDPDKTERIKSIVLEEGVDFGILGEVNDSRRFQLIEEGGLLADIPVEFLGLGGKAPVYDPPFEDDDEYPESVDIETLPEPDHYPAVVRRMISSLNLVSKKDLSKQFYRSLSEDDPSVKYPSDASIIEVSENGKSLLATIDCNPGYMNGDAYKGAQIAVAEAARNIICAGGTPLAVSDCLNFGNPADPKAYGAFVASVKGVADICKYFSLPVISGNVSFYNQRSVEGRIVPVTPSPIIGMVGLLNDKKHHTTLAFKHKGDMIFLIGRSRNDVNGSEYLRRIHKIDETVPPFFDMQEERELHQVISGLINKQLVRSVHDVSNGGLFFTLLECGIPIEFGFDITTDAEIRKDAFLFGESQSRVVVSVAPEQQDDFVDYMVEQEFPFSILGHVTKGEVRIDDESYGFISDIKKDFESYLQKWVDGLV</sequence>
<name>A0A9J6ZM89_9BACT</name>
<dbReference type="PANTHER" id="PTHR43555">
    <property type="entry name" value="PHOSPHORIBOSYLFORMYLGLYCINAMIDINE SYNTHASE SUBUNIT PURL"/>
    <property type="match status" value="1"/>
</dbReference>
<reference evidence="12" key="1">
    <citation type="submission" date="2022-05" db="EMBL/GenBank/DDBJ databases">
        <authorList>
            <person name="Sun X."/>
        </authorList>
    </citation>
    <scope>NUCLEOTIDE SEQUENCE</scope>
    <source>
        <strain evidence="12">Ai-910</strain>
    </source>
</reference>
<evidence type="ECO:0000313" key="12">
    <source>
        <dbReference type="EMBL" id="URW78980.1"/>
    </source>
</evidence>
<dbReference type="GO" id="GO:0006189">
    <property type="term" value="P:'de novo' IMP biosynthetic process"/>
    <property type="evidence" value="ECO:0007669"/>
    <property type="project" value="UniProtKB-UniRule"/>
</dbReference>
<feature type="binding site" evidence="8">
    <location>
        <position position="50"/>
    </location>
    <ligand>
        <name>ATP</name>
        <dbReference type="ChEBI" id="CHEBI:30616"/>
    </ligand>
</feature>
<feature type="binding site" evidence="8">
    <location>
        <begin position="93"/>
        <end position="96"/>
    </location>
    <ligand>
        <name>substrate</name>
    </ligand>
</feature>
<comment type="similarity">
    <text evidence="8">Belongs to the FGAMS family.</text>
</comment>
<keyword evidence="4 8" id="KW-0547">Nucleotide-binding</keyword>
<dbReference type="GO" id="GO:0000287">
    <property type="term" value="F:magnesium ion binding"/>
    <property type="evidence" value="ECO:0007669"/>
    <property type="project" value="UniProtKB-UniRule"/>
</dbReference>
<dbReference type="Pfam" id="PF02769">
    <property type="entry name" value="AIRS_C"/>
    <property type="match status" value="2"/>
</dbReference>
<comment type="function">
    <text evidence="8">Part of the phosphoribosylformylglycinamidine synthase complex involved in the purines biosynthetic pathway. Catalyzes the ATP-dependent conversion of formylglycinamide ribonucleotide (FGAR) and glutamine to yield formylglycinamidine ribonucleotide (FGAM) and glutamate. The FGAM synthase complex is composed of three subunits. PurQ produces an ammonia molecule by converting glutamine to glutamate. PurL transfers the ammonia molecule to FGAR to form FGAM in an ATP-dependent manner. PurS interacts with PurQ and PurL and is thought to assist in the transfer of the ammonia molecule from PurQ to PurL.</text>
</comment>
<feature type="domain" description="PurM-like N-terminal" evidence="9">
    <location>
        <begin position="440"/>
        <end position="560"/>
    </location>
</feature>
<evidence type="ECO:0000256" key="2">
    <source>
        <dbReference type="ARBA" id="ARBA00022598"/>
    </source>
</evidence>
<feature type="binding site" evidence="8">
    <location>
        <position position="496"/>
    </location>
    <ligand>
        <name>ATP</name>
        <dbReference type="ChEBI" id="CHEBI:30616"/>
    </ligand>
</feature>
<dbReference type="HAMAP" id="MF_00420">
    <property type="entry name" value="PurL_2"/>
    <property type="match status" value="1"/>
</dbReference>
<feature type="binding site" evidence="8">
    <location>
        <position position="534"/>
    </location>
    <ligand>
        <name>Mg(2+)</name>
        <dbReference type="ChEBI" id="CHEBI:18420"/>
        <label>1</label>
    </ligand>
</feature>
<dbReference type="SUPFAM" id="SSF56042">
    <property type="entry name" value="PurM C-terminal domain-like"/>
    <property type="match status" value="2"/>
</dbReference>
<feature type="domain" description="PurM-like C-terminal" evidence="10">
    <location>
        <begin position="576"/>
        <end position="712"/>
    </location>
</feature>
<accession>A0A9J6ZM89</accession>
<evidence type="ECO:0000256" key="8">
    <source>
        <dbReference type="HAMAP-Rule" id="MF_00420"/>
    </source>
</evidence>
<dbReference type="InterPro" id="IPR041609">
    <property type="entry name" value="PurL_linker"/>
</dbReference>
<dbReference type="InterPro" id="IPR010074">
    <property type="entry name" value="PRibForGlyAmidine_synth_PurL"/>
</dbReference>
<dbReference type="InterPro" id="IPR036676">
    <property type="entry name" value="PurM-like_C_sf"/>
</dbReference>
<dbReference type="InterPro" id="IPR010918">
    <property type="entry name" value="PurM-like_C_dom"/>
</dbReference>
<dbReference type="CDD" id="cd02204">
    <property type="entry name" value="PurL_repeat2"/>
    <property type="match status" value="1"/>
</dbReference>
<organism evidence="12 13">
    <name type="scientific">Xiashengella succiniciproducens</name>
    <dbReference type="NCBI Taxonomy" id="2949635"/>
    <lineage>
        <taxon>Bacteria</taxon>
        <taxon>Pseudomonadati</taxon>
        <taxon>Bacteroidota</taxon>
        <taxon>Bacteroidia</taxon>
        <taxon>Marinilabiliales</taxon>
        <taxon>Marinilabiliaceae</taxon>
        <taxon>Xiashengella</taxon>
    </lineage>
</organism>
<dbReference type="GO" id="GO:0004642">
    <property type="term" value="F:phosphoribosylformylglycinamidine synthase activity"/>
    <property type="evidence" value="ECO:0007669"/>
    <property type="project" value="UniProtKB-UniRule"/>
</dbReference>
<protein>
    <recommendedName>
        <fullName evidence="8">Phosphoribosylformylglycinamidine synthase subunit PurL</fullName>
        <shortName evidence="8">FGAM synthase</shortName>
        <ecNumber evidence="8">6.3.5.3</ecNumber>
    </recommendedName>
    <alternativeName>
        <fullName evidence="8">Formylglycinamide ribonucleotide amidotransferase subunit II</fullName>
        <shortName evidence="8">FGAR amidotransferase II</shortName>
        <shortName evidence="8">FGAR-AT II</shortName>
    </alternativeName>
    <alternativeName>
        <fullName evidence="8">Glutamine amidotransferase PurL</fullName>
    </alternativeName>
    <alternativeName>
        <fullName evidence="8">Phosphoribosylformylglycinamidine synthase subunit II</fullName>
    </alternativeName>
</protein>
<evidence type="ECO:0000256" key="1">
    <source>
        <dbReference type="ARBA" id="ARBA00022490"/>
    </source>
</evidence>
<keyword evidence="1 8" id="KW-0963">Cytoplasm</keyword>
<dbReference type="EMBL" id="CP098400">
    <property type="protein sequence ID" value="URW78980.1"/>
    <property type="molecule type" value="Genomic_DNA"/>
</dbReference>
<keyword evidence="5 8" id="KW-0658">Purine biosynthesis</keyword>
<proteinExistence type="inferred from homology"/>
<evidence type="ECO:0000256" key="3">
    <source>
        <dbReference type="ARBA" id="ARBA00022723"/>
    </source>
</evidence>
<dbReference type="NCBIfam" id="NF002290">
    <property type="entry name" value="PRK01213.1"/>
    <property type="match status" value="1"/>
</dbReference>